<evidence type="ECO:0000313" key="1">
    <source>
        <dbReference type="EMBL" id="TDH62145.1"/>
    </source>
</evidence>
<dbReference type="EMBL" id="SMSJ01000014">
    <property type="protein sequence ID" value="TDH62145.1"/>
    <property type="molecule type" value="Genomic_DNA"/>
</dbReference>
<gene>
    <name evidence="1" type="ORF">E2C06_13310</name>
</gene>
<proteinExistence type="predicted"/>
<reference evidence="1 2" key="1">
    <citation type="journal article" date="2016" name="J. Microbiol.">
        <title>Dankookia rubra gen. nov., sp. nov., an alphaproteobacterium isolated from sediment of a shallow stream.</title>
        <authorList>
            <person name="Kim W.H."/>
            <person name="Kim D.H."/>
            <person name="Kang K."/>
            <person name="Ahn T.Y."/>
        </authorList>
    </citation>
    <scope>NUCLEOTIDE SEQUENCE [LARGE SCALE GENOMIC DNA]</scope>
    <source>
        <strain evidence="1 2">JCM30602</strain>
    </source>
</reference>
<dbReference type="Proteomes" id="UP000295096">
    <property type="component" value="Unassembled WGS sequence"/>
</dbReference>
<dbReference type="OrthoDB" id="262740at2"/>
<protein>
    <submittedName>
        <fullName evidence="1">Uncharacterized protein</fullName>
    </submittedName>
</protein>
<name>A0A4V3AA85_9PROT</name>
<evidence type="ECO:0000313" key="2">
    <source>
        <dbReference type="Proteomes" id="UP000295096"/>
    </source>
</evidence>
<organism evidence="1 2">
    <name type="scientific">Dankookia rubra</name>
    <dbReference type="NCBI Taxonomy" id="1442381"/>
    <lineage>
        <taxon>Bacteria</taxon>
        <taxon>Pseudomonadati</taxon>
        <taxon>Pseudomonadota</taxon>
        <taxon>Alphaproteobacteria</taxon>
        <taxon>Acetobacterales</taxon>
        <taxon>Roseomonadaceae</taxon>
        <taxon>Dankookia</taxon>
    </lineage>
</organism>
<keyword evidence="2" id="KW-1185">Reference proteome</keyword>
<sequence length="372" mass="39753">MLKGVHLTMMMGPVVPVPVPQVVTDALHEATVEVGEDRTTFQVSFRLGKRSALQTLFLLTGGVPLPLRAVLIATLNGLPTVLVDGLVLNQQVSPGGDGAGSVLTLSGEDLSAAMNLQEFTGLPYPAMTVEAQVAVILAKYAVLGIVPMVIPTPFPDVPLPTERIPLHAGTDLAHLRERARWVGYTFHMLSPAPLVNVAYWGPKLRIGPPQPALNTDMDAYTNVSSLHFGFENRDREQPVLQVQIPNTTRWMPVPLPDVSLLNPPLGLVEPLPSKVTFVSGTGGLTPVQVALYGLANAAGSLDSTTADGTLDVTRYGSILQARSLVGVRGAGLAFDGLYFVSRVGHRIRRGDYTQDFHLVRNGLVSTVPVVMS</sequence>
<accession>A0A4V3AA85</accession>
<comment type="caution">
    <text evidence="1">The sequence shown here is derived from an EMBL/GenBank/DDBJ whole genome shotgun (WGS) entry which is preliminary data.</text>
</comment>
<dbReference type="AlphaFoldDB" id="A0A4V3AA85"/>